<dbReference type="AlphaFoldDB" id="A0A413YWR3"/>
<feature type="compositionally biased region" description="Polar residues" evidence="2">
    <location>
        <begin position="783"/>
        <end position="794"/>
    </location>
</feature>
<reference evidence="3 4" key="1">
    <citation type="submission" date="2018-08" db="EMBL/GenBank/DDBJ databases">
        <title>A genome reference for cultivated species of the human gut microbiota.</title>
        <authorList>
            <person name="Zou Y."/>
            <person name="Xue W."/>
            <person name="Luo G."/>
        </authorList>
    </citation>
    <scope>NUCLEOTIDE SEQUENCE [LARGE SCALE GENOMIC DNA]</scope>
    <source>
        <strain evidence="3 4">AM37-1AC</strain>
    </source>
</reference>
<gene>
    <name evidence="3" type="ORF">DW856_17090</name>
</gene>
<feature type="coiled-coil region" evidence="1">
    <location>
        <begin position="446"/>
        <end position="473"/>
    </location>
</feature>
<comment type="caution">
    <text evidence="3">The sequence shown here is derived from an EMBL/GenBank/DDBJ whole genome shotgun (WGS) entry which is preliminary data.</text>
</comment>
<dbReference type="Proteomes" id="UP000283513">
    <property type="component" value="Unassembled WGS sequence"/>
</dbReference>
<feature type="compositionally biased region" description="Basic and acidic residues" evidence="2">
    <location>
        <begin position="758"/>
        <end position="767"/>
    </location>
</feature>
<dbReference type="RefSeq" id="WP_118599082.1">
    <property type="nucleotide sequence ID" value="NZ_QSHO01000020.1"/>
</dbReference>
<feature type="compositionally biased region" description="Basic and acidic residues" evidence="2">
    <location>
        <begin position="795"/>
        <end position="804"/>
    </location>
</feature>
<accession>A0A413YWR3</accession>
<dbReference type="EMBL" id="QSHO01000020">
    <property type="protein sequence ID" value="RHC13510.1"/>
    <property type="molecule type" value="Genomic_DNA"/>
</dbReference>
<evidence type="ECO:0000256" key="2">
    <source>
        <dbReference type="SAM" id="MobiDB-lite"/>
    </source>
</evidence>
<sequence>MSEVDGVLRTMEFGVSTGLRLAKDTLELMLRFVNFLIARYEKSKEFNMKYEEMNKAQRQRRNGYLQAKQMKKIMEKTGECMVPIALENGREMSEAELDKLAMYAEMMNFPYTFLEEEIVDRDGNLVLDEEGYPKVKRTYFVLQSDLDKMNIFVQTLNRDRQHEIVEKSDLMPEEKDQLHDDINAENTFGDNEKVVKETVVRNKEFHEALKKAYEEKDYSMLEKVMKDEKIKFYNSPEQAKGGEKNNFTIVMNKNARRDYSRGQNYYVVDAINPNHYIELTSTYNEKQKRTDTSYTVYKNSEVIFETNDRLTDEDVQKAAVTKSWKGWNPRWNEIREEIKEAGGFKQDAHYFVFNTQAEFENYRSLYEQNVERYTIKPEDIINGMDYTEAKATIDMQMKTNHFFVQMREQGLSQGEIEKNRLSEQDLSKYEAAQQVDYRIFVNNMTQKETISKLEELQTKIIEKQNELQQINMESPIQAMDQNEEILNQIDDLKGQHDLHAKLLLNLSSEERMLLASQAEQITEEKSKNQDASKFLNNYRAKNQIKENNLDLKDYSREQQEEIKKGLANGLSIEQVKNYMDLNIRPEEMEIRRIGFEEGLKNVEIEHCVKLYWKTKDYQIIDNAMAGYNAGLTREQIELCVDIEILPRVREQLMEGIIEKIPENKLLVIKDATKNKKTEQVEYVSILLKFAKENAITLENMQQITEIDSVDALNNIYSGYKSGLSMEELKPAFEKDIMPEQINGIVKILVDEKKILKSKQGEKSKEPSKIQFQKAHQWAERQNQKMNLNMEQSKVVSKEQVENIR</sequence>
<proteinExistence type="predicted"/>
<keyword evidence="1" id="KW-0175">Coiled coil</keyword>
<name>A0A413YWR3_9FIRM</name>
<evidence type="ECO:0000256" key="1">
    <source>
        <dbReference type="SAM" id="Coils"/>
    </source>
</evidence>
<evidence type="ECO:0000313" key="4">
    <source>
        <dbReference type="Proteomes" id="UP000283513"/>
    </source>
</evidence>
<protein>
    <submittedName>
        <fullName evidence="3">Uncharacterized protein</fullName>
    </submittedName>
</protein>
<evidence type="ECO:0000313" key="3">
    <source>
        <dbReference type="EMBL" id="RHC13510.1"/>
    </source>
</evidence>
<organism evidence="3 4">
    <name type="scientific">Roseburia intestinalis</name>
    <dbReference type="NCBI Taxonomy" id="166486"/>
    <lineage>
        <taxon>Bacteria</taxon>
        <taxon>Bacillati</taxon>
        <taxon>Bacillota</taxon>
        <taxon>Clostridia</taxon>
        <taxon>Lachnospirales</taxon>
        <taxon>Lachnospiraceae</taxon>
        <taxon>Roseburia</taxon>
    </lineage>
</organism>
<feature type="region of interest" description="Disordered" evidence="2">
    <location>
        <begin position="758"/>
        <end position="804"/>
    </location>
</feature>